<dbReference type="RefSeq" id="WP_157524199.1">
    <property type="nucleotide sequence ID" value="NZ_CP066775.1"/>
</dbReference>
<dbReference type="AlphaFoldDB" id="A0A6I4HYY4"/>
<gene>
    <name evidence="1" type="ORF">GO620_008460</name>
</gene>
<reference evidence="1 2" key="1">
    <citation type="submission" date="2020-12" db="EMBL/GenBank/DDBJ databases">
        <title>HMF7856_wgs.fasta genome submission.</title>
        <authorList>
            <person name="Kang H."/>
            <person name="Kim H."/>
            <person name="Joh K."/>
        </authorList>
    </citation>
    <scope>NUCLEOTIDE SEQUENCE [LARGE SCALE GENOMIC DNA]</scope>
    <source>
        <strain evidence="1 2">HMF7856</strain>
    </source>
</reference>
<evidence type="ECO:0000313" key="2">
    <source>
        <dbReference type="Proteomes" id="UP000429232"/>
    </source>
</evidence>
<proteinExistence type="predicted"/>
<protein>
    <submittedName>
        <fullName evidence="1">Addiction module toxin RelE</fullName>
    </submittedName>
</protein>
<dbReference type="Proteomes" id="UP000429232">
    <property type="component" value="Chromosome"/>
</dbReference>
<name>A0A6I4HYY4_9SPHI</name>
<dbReference type="EMBL" id="CP066775">
    <property type="protein sequence ID" value="QQL51459.1"/>
    <property type="molecule type" value="Genomic_DNA"/>
</dbReference>
<accession>A0A6I4HYY4</accession>
<organism evidence="1 2">
    <name type="scientific">Mucilaginibacter ginkgonis</name>
    <dbReference type="NCBI Taxonomy" id="2682091"/>
    <lineage>
        <taxon>Bacteria</taxon>
        <taxon>Pseudomonadati</taxon>
        <taxon>Bacteroidota</taxon>
        <taxon>Sphingobacteriia</taxon>
        <taxon>Sphingobacteriales</taxon>
        <taxon>Sphingobacteriaceae</taxon>
        <taxon>Mucilaginibacter</taxon>
    </lineage>
</organism>
<dbReference type="KEGG" id="mgik:GO620_008460"/>
<keyword evidence="2" id="KW-1185">Reference proteome</keyword>
<evidence type="ECO:0000313" key="1">
    <source>
        <dbReference type="EMBL" id="QQL51459.1"/>
    </source>
</evidence>
<sequence>MSNQVFVSPSFIKNVKPLAKKYPGLRPSIDDLILQLTGNPYLGESYGKGIYKIRLTGESIGRGKSGGFRVMYYHLTKSSDGIEVLLMTIFSKSEKSTIKKVDAVKRLNEILANYLNTK</sequence>